<dbReference type="PROSITE" id="PS51186">
    <property type="entry name" value="GNAT"/>
    <property type="match status" value="1"/>
</dbReference>
<organism evidence="4 5">
    <name type="scientific">Pseudomonas salomonii</name>
    <dbReference type="NCBI Taxonomy" id="191391"/>
    <lineage>
        <taxon>Bacteria</taxon>
        <taxon>Pseudomonadati</taxon>
        <taxon>Pseudomonadota</taxon>
        <taxon>Gammaproteobacteria</taxon>
        <taxon>Pseudomonadales</taxon>
        <taxon>Pseudomonadaceae</taxon>
        <taxon>Pseudomonas</taxon>
    </lineage>
</organism>
<accession>A0A1H3RRI0</accession>
<evidence type="ECO:0000256" key="1">
    <source>
        <dbReference type="ARBA" id="ARBA00022679"/>
    </source>
</evidence>
<dbReference type="AlphaFoldDB" id="A0A1H3RRI0"/>
<dbReference type="RefSeq" id="WP_069788792.1">
    <property type="nucleotide sequence ID" value="NZ_FNOX01000008.1"/>
</dbReference>
<dbReference type="EMBL" id="FNOX01000008">
    <property type="protein sequence ID" value="SDZ27858.1"/>
    <property type="molecule type" value="Genomic_DNA"/>
</dbReference>
<evidence type="ECO:0000313" key="5">
    <source>
        <dbReference type="Proteomes" id="UP000182902"/>
    </source>
</evidence>
<dbReference type="PANTHER" id="PTHR43877:SF2">
    <property type="entry name" value="AMINOALKYLPHOSPHONATE N-ACETYLTRANSFERASE-RELATED"/>
    <property type="match status" value="1"/>
</dbReference>
<protein>
    <submittedName>
        <fullName evidence="4">Acetyltransferase (GNAT) domain-containing protein</fullName>
    </submittedName>
</protein>
<keyword evidence="2" id="KW-0012">Acyltransferase</keyword>
<feature type="domain" description="N-acetyltransferase" evidence="3">
    <location>
        <begin position="5"/>
        <end position="149"/>
    </location>
</feature>
<keyword evidence="1 4" id="KW-0808">Transferase</keyword>
<proteinExistence type="predicted"/>
<gene>
    <name evidence="4" type="ORF">SAMN05216247_108233</name>
</gene>
<evidence type="ECO:0000256" key="2">
    <source>
        <dbReference type="ARBA" id="ARBA00023315"/>
    </source>
</evidence>
<evidence type="ECO:0000259" key="3">
    <source>
        <dbReference type="PROSITE" id="PS51186"/>
    </source>
</evidence>
<dbReference type="Gene3D" id="3.40.630.30">
    <property type="match status" value="1"/>
</dbReference>
<dbReference type="InterPro" id="IPR050832">
    <property type="entry name" value="Bact_Acetyltransf"/>
</dbReference>
<evidence type="ECO:0000313" key="4">
    <source>
        <dbReference type="EMBL" id="SDZ27858.1"/>
    </source>
</evidence>
<name>A0A1H3RRI0_9PSED</name>
<dbReference type="InterPro" id="IPR000182">
    <property type="entry name" value="GNAT_dom"/>
</dbReference>
<dbReference type="InterPro" id="IPR016181">
    <property type="entry name" value="Acyl_CoA_acyltransferase"/>
</dbReference>
<dbReference type="PANTHER" id="PTHR43877">
    <property type="entry name" value="AMINOALKYLPHOSPHONATE N-ACETYLTRANSFERASE-RELATED-RELATED"/>
    <property type="match status" value="1"/>
</dbReference>
<dbReference type="GO" id="GO:0016747">
    <property type="term" value="F:acyltransferase activity, transferring groups other than amino-acyl groups"/>
    <property type="evidence" value="ECO:0007669"/>
    <property type="project" value="InterPro"/>
</dbReference>
<dbReference type="CDD" id="cd04301">
    <property type="entry name" value="NAT_SF"/>
    <property type="match status" value="1"/>
</dbReference>
<reference evidence="4 5" key="1">
    <citation type="submission" date="2016-10" db="EMBL/GenBank/DDBJ databases">
        <authorList>
            <person name="de Groot N.N."/>
        </authorList>
    </citation>
    <scope>NUCLEOTIDE SEQUENCE [LARGE SCALE GENOMIC DNA]</scope>
    <source>
        <strain evidence="4 5">ICMP 14252</strain>
    </source>
</reference>
<dbReference type="SUPFAM" id="SSF55729">
    <property type="entry name" value="Acyl-CoA N-acyltransferases (Nat)"/>
    <property type="match status" value="1"/>
</dbReference>
<dbReference type="Proteomes" id="UP000182902">
    <property type="component" value="Unassembled WGS sequence"/>
</dbReference>
<sequence length="149" mass="16760">MVPCQDFSIKRLEDLPEQFHTLHAQAVAEGFRFLTRLVTEWENRTTRFDQPGECLLGVFRHDQLVAIGGVSRDPYATPDNGRIRRVYVAPSMRGQHIGKALVQQLLAFAAMHFQTVRLTTDTAQGAAFYLQCGFHSITDDTATHAKSVQ</sequence>
<dbReference type="Pfam" id="PF00583">
    <property type="entry name" value="Acetyltransf_1"/>
    <property type="match status" value="1"/>
</dbReference>